<dbReference type="RefSeq" id="WP_381348721.1">
    <property type="nucleotide sequence ID" value="NZ_JBHMCY010000056.1"/>
</dbReference>
<evidence type="ECO:0000256" key="1">
    <source>
        <dbReference type="SAM" id="MobiDB-lite"/>
    </source>
</evidence>
<organism evidence="2 3">
    <name type="scientific">Streptomyces cinereospinus</name>
    <dbReference type="NCBI Taxonomy" id="285561"/>
    <lineage>
        <taxon>Bacteria</taxon>
        <taxon>Bacillati</taxon>
        <taxon>Actinomycetota</taxon>
        <taxon>Actinomycetes</taxon>
        <taxon>Kitasatosporales</taxon>
        <taxon>Streptomycetaceae</taxon>
        <taxon>Streptomyces</taxon>
    </lineage>
</organism>
<gene>
    <name evidence="2" type="ORF">ACFF45_25135</name>
</gene>
<name>A0ABV5N6R7_9ACTN</name>
<accession>A0ABV5N6R7</accession>
<evidence type="ECO:0000313" key="3">
    <source>
        <dbReference type="Proteomes" id="UP001589709"/>
    </source>
</evidence>
<protein>
    <submittedName>
        <fullName evidence="2">Uncharacterized protein</fullName>
    </submittedName>
</protein>
<sequence>MTTSTSDEPVVRRPETGWSTARRLRLRSELRTWLPAVESPDGPRAPHSAPEGNIVRGED</sequence>
<dbReference type="EMBL" id="JBHMCY010000056">
    <property type="protein sequence ID" value="MFB9465902.1"/>
    <property type="molecule type" value="Genomic_DNA"/>
</dbReference>
<reference evidence="2 3" key="1">
    <citation type="submission" date="2024-09" db="EMBL/GenBank/DDBJ databases">
        <authorList>
            <person name="Sun Q."/>
            <person name="Mori K."/>
        </authorList>
    </citation>
    <scope>NUCLEOTIDE SEQUENCE [LARGE SCALE GENOMIC DNA]</scope>
    <source>
        <strain evidence="2 3">JCM 6917</strain>
    </source>
</reference>
<comment type="caution">
    <text evidence="2">The sequence shown here is derived from an EMBL/GenBank/DDBJ whole genome shotgun (WGS) entry which is preliminary data.</text>
</comment>
<keyword evidence="3" id="KW-1185">Reference proteome</keyword>
<dbReference type="Proteomes" id="UP001589709">
    <property type="component" value="Unassembled WGS sequence"/>
</dbReference>
<feature type="region of interest" description="Disordered" evidence="1">
    <location>
        <begin position="35"/>
        <end position="59"/>
    </location>
</feature>
<evidence type="ECO:0000313" key="2">
    <source>
        <dbReference type="EMBL" id="MFB9465902.1"/>
    </source>
</evidence>
<proteinExistence type="predicted"/>